<reference evidence="2 3" key="1">
    <citation type="submission" date="2015-10" db="EMBL/GenBank/DDBJ databases">
        <title>Full genome of DAOMC 229536 Phialocephala scopiformis, a fungal endophyte of spruce producing the potent anti-insectan compound rugulosin.</title>
        <authorList>
            <consortium name="DOE Joint Genome Institute"/>
            <person name="Walker A.K."/>
            <person name="Frasz S.L."/>
            <person name="Seifert K.A."/>
            <person name="Miller J.D."/>
            <person name="Mondo S.J."/>
            <person name="Labutti K."/>
            <person name="Lipzen A."/>
            <person name="Dockter R."/>
            <person name="Kennedy M."/>
            <person name="Grigoriev I.V."/>
            <person name="Spatafora J.W."/>
        </authorList>
    </citation>
    <scope>NUCLEOTIDE SEQUENCE [LARGE SCALE GENOMIC DNA]</scope>
    <source>
        <strain evidence="2 3">CBS 120377</strain>
    </source>
</reference>
<dbReference type="AlphaFoldDB" id="A0A194X8X9"/>
<accession>A0A194X8X9</accession>
<feature type="compositionally biased region" description="Pro residues" evidence="1">
    <location>
        <begin position="61"/>
        <end position="70"/>
    </location>
</feature>
<gene>
    <name evidence="2" type="ORF">LY89DRAFT_669776</name>
</gene>
<proteinExistence type="predicted"/>
<dbReference type="Proteomes" id="UP000070700">
    <property type="component" value="Unassembled WGS sequence"/>
</dbReference>
<feature type="region of interest" description="Disordered" evidence="1">
    <location>
        <begin position="111"/>
        <end position="137"/>
    </location>
</feature>
<organism evidence="2 3">
    <name type="scientific">Mollisia scopiformis</name>
    <name type="common">Conifer needle endophyte fungus</name>
    <name type="synonym">Phialocephala scopiformis</name>
    <dbReference type="NCBI Taxonomy" id="149040"/>
    <lineage>
        <taxon>Eukaryota</taxon>
        <taxon>Fungi</taxon>
        <taxon>Dikarya</taxon>
        <taxon>Ascomycota</taxon>
        <taxon>Pezizomycotina</taxon>
        <taxon>Leotiomycetes</taxon>
        <taxon>Helotiales</taxon>
        <taxon>Mollisiaceae</taxon>
        <taxon>Mollisia</taxon>
    </lineage>
</organism>
<evidence type="ECO:0000313" key="3">
    <source>
        <dbReference type="Proteomes" id="UP000070700"/>
    </source>
</evidence>
<sequence>MPRKLPWQTSTSTAVARTKRPALPSSKRQKVATKNGDSDDQADLRPSVRKERADLEDPRSSSPPPDPPPESFMIEGMDDDDKYRMVEDQFLTIAQKFTVHLHAAEYKRQQKIAKTRNAETISSISRPVAGKMPDQTKRKVEAVERAKAQKSVLEGLIGKKVGDADISDDSDDGDGLPYVGTSLHGLMDSPRRKATSLSKVSAAATTRAAAGYKQSAQARRMSLGSPQFRLTARSSQSAKVLEDDATESSADDGDLDAAPKLESRERKPTLVQKLNLVSEKRDSKTSDLLLSYESRAPRSKHSTSDFIDVPKTVKTEISSPPPKQRERMSRSELARARRKKEEEEEKAKAKLDIIPGFL</sequence>
<dbReference type="STRING" id="149040.A0A194X8X9"/>
<dbReference type="RefSeq" id="XP_018070597.1">
    <property type="nucleotide sequence ID" value="XM_018213124.1"/>
</dbReference>
<feature type="region of interest" description="Disordered" evidence="1">
    <location>
        <begin position="162"/>
        <end position="349"/>
    </location>
</feature>
<feature type="compositionally biased region" description="Basic and acidic residues" evidence="1">
    <location>
        <begin position="257"/>
        <end position="268"/>
    </location>
</feature>
<feature type="compositionally biased region" description="Acidic residues" evidence="1">
    <location>
        <begin position="243"/>
        <end position="255"/>
    </location>
</feature>
<feature type="compositionally biased region" description="Basic and acidic residues" evidence="1">
    <location>
        <begin position="323"/>
        <end position="349"/>
    </location>
</feature>
<protein>
    <submittedName>
        <fullName evidence="2">Uncharacterized protein</fullName>
    </submittedName>
</protein>
<feature type="compositionally biased region" description="Acidic residues" evidence="1">
    <location>
        <begin position="165"/>
        <end position="174"/>
    </location>
</feature>
<evidence type="ECO:0000256" key="1">
    <source>
        <dbReference type="SAM" id="MobiDB-lite"/>
    </source>
</evidence>
<dbReference type="InParanoid" id="A0A194X8X9"/>
<evidence type="ECO:0000313" key="2">
    <source>
        <dbReference type="EMBL" id="KUJ16242.1"/>
    </source>
</evidence>
<dbReference type="OrthoDB" id="5374569at2759"/>
<feature type="compositionally biased region" description="Basic and acidic residues" evidence="1">
    <location>
        <begin position="42"/>
        <end position="59"/>
    </location>
</feature>
<name>A0A194X8X9_MOLSC</name>
<dbReference type="EMBL" id="KQ947416">
    <property type="protein sequence ID" value="KUJ16242.1"/>
    <property type="molecule type" value="Genomic_DNA"/>
</dbReference>
<feature type="region of interest" description="Disordered" evidence="1">
    <location>
        <begin position="1"/>
        <end position="79"/>
    </location>
</feature>
<dbReference type="GeneID" id="28822850"/>
<keyword evidence="3" id="KW-1185">Reference proteome</keyword>
<dbReference type="KEGG" id="psco:LY89DRAFT_669776"/>